<keyword evidence="11" id="KW-0472">Membrane</keyword>
<sequence>MPRIPLHRFIAIAVVAFLLVLSYYHKDFSQTFVPAFRETTKDGHHVSPGEQAAPHHEIQTQPAEISRVELNITDVDDAAFLHDVLKKNNVELDINYVMRTMRYLPDAKERPTMTNTSQELFPHGWTKVTLDGVNRLPPDTLEPLEIHVMKSPRPDEIDASELLFGVSTTYKRFSDQVNGPVKEWVRWLTDGNGTSNGAGLVLQLHDTTDEQWAAARKLLTEVGIAATVMHSDPSLDMPGRYVDLVPILYSHPSRPKRKYLALIDDDTFFPSLGALMKELHNYDPEKENYIGTLTERVDFIMHDRVPMAYGGAGVFITPPLAKTLIGLPCLDVDPATGEYTESGFQGDRLLYHCIKNHTSITLNYLPRLNQLDQWGDASGFYEAGHQPLSLHHYKSWHHANPDISHLVSDACGEACIFQRFGFDGPGASKWVLANGYSLAEYPTGIHWDMTKMEGTFDLGDAGSWASGKEDVRLALAYGALREGLSYTGKKRAWEALGGRRRAHGVVDMIYVKRRGDHRWVGEGEDEEDRENVVVLSSEWSSANVDHLPVAVAYPKSTQEVSKIATICHKYRVPIVPFSGGSSLEGNVSCPYGGVSVDFAFMDQIIAFHEEDMDVQPSVSWMDLNDELAKRQSGIFFPVDPGPSAKIGGMVGTNCSGTNCVRYGWMKDWVINLTVVLSDGTIIKTKRRPRKFSAGYNLNSLFVGSEGTLGLVTEITLKLAVVTSEYSVAVVTFPTLRDAAAAAAGVMRAGIQVAAMEIMDKVQMKVVNLSKSTAPRQWKELPTLFFKFSGTKASVKETIAMVSAIARAHHGSSFEFAKDAREQKLLSEVWSTDVAVPFSRLADIIELSKKEMDELGLFAGILGHVGDGNFHESIMYDKRVPGEMEKVERCVKNMVIRALEMEGTVTD</sequence>
<dbReference type="InterPro" id="IPR016166">
    <property type="entry name" value="FAD-bd_PCMH"/>
</dbReference>
<comment type="similarity">
    <text evidence="3">Belongs to the FAD-binding oxidoreductase/transferase type 4 family.</text>
</comment>
<feature type="compositionally biased region" description="Basic and acidic residues" evidence="10">
    <location>
        <begin position="41"/>
        <end position="58"/>
    </location>
</feature>
<keyword evidence="4" id="KW-0285">Flavoprotein</keyword>
<accession>A0A8A3P023</accession>
<evidence type="ECO:0000256" key="8">
    <source>
        <dbReference type="ARBA" id="ARBA00023128"/>
    </source>
</evidence>
<dbReference type="Gene3D" id="3.30.465.10">
    <property type="match status" value="1"/>
</dbReference>
<dbReference type="FunFam" id="3.30.70.2740:FF:000001">
    <property type="entry name" value="D-lactate dehydrogenase mitochondrial"/>
    <property type="match status" value="1"/>
</dbReference>
<dbReference type="EC" id="1.1.2.4" evidence="9"/>
<protein>
    <recommendedName>
        <fullName evidence="9">D-lactate dehydrogenase (cytochrome)</fullName>
        <ecNumber evidence="9">1.1.2.4</ecNumber>
    </recommendedName>
</protein>
<feature type="transmembrane region" description="Helical" evidence="11">
    <location>
        <begin position="7"/>
        <end position="24"/>
    </location>
</feature>
<dbReference type="OrthoDB" id="414175at2759"/>
<dbReference type="GO" id="GO:0005739">
    <property type="term" value="C:mitochondrion"/>
    <property type="evidence" value="ECO:0007669"/>
    <property type="project" value="UniProtKB-SubCell"/>
</dbReference>
<dbReference type="PANTHER" id="PTHR11748">
    <property type="entry name" value="D-LACTATE DEHYDROGENASE"/>
    <property type="match status" value="1"/>
</dbReference>
<keyword evidence="5" id="KW-0274">FAD</keyword>
<dbReference type="InterPro" id="IPR004113">
    <property type="entry name" value="FAD-bd_oxidored_4_C"/>
</dbReference>
<dbReference type="SUPFAM" id="SSF56176">
    <property type="entry name" value="FAD-binding/transporter-associated domain-like"/>
    <property type="match status" value="1"/>
</dbReference>
<evidence type="ECO:0000256" key="6">
    <source>
        <dbReference type="ARBA" id="ARBA00022946"/>
    </source>
</evidence>
<comment type="cofactor">
    <cofactor evidence="1">
        <name>FAD</name>
        <dbReference type="ChEBI" id="CHEBI:57692"/>
    </cofactor>
</comment>
<evidence type="ECO:0000256" key="7">
    <source>
        <dbReference type="ARBA" id="ARBA00023002"/>
    </source>
</evidence>
<proteinExistence type="inferred from homology"/>
<dbReference type="Gene3D" id="3.30.70.2740">
    <property type="match status" value="1"/>
</dbReference>
<dbReference type="FunFam" id="3.30.465.10:FF:000014">
    <property type="entry name" value="D-lactate dehydrogenase (Cytochrome), putative"/>
    <property type="match status" value="1"/>
</dbReference>
<dbReference type="Pfam" id="PF02913">
    <property type="entry name" value="FAD-oxidase_C"/>
    <property type="match status" value="1"/>
</dbReference>
<evidence type="ECO:0000256" key="2">
    <source>
        <dbReference type="ARBA" id="ARBA00004173"/>
    </source>
</evidence>
<dbReference type="AlphaFoldDB" id="A0A8A3P023"/>
<keyword evidence="7" id="KW-0560">Oxidoreductase</keyword>
<feature type="domain" description="FAD-binding PCMH-type" evidence="12">
    <location>
        <begin position="544"/>
        <end position="721"/>
    </location>
</feature>
<dbReference type="Gene3D" id="3.90.550.50">
    <property type="match status" value="1"/>
</dbReference>
<gene>
    <name evidence="13" type="ORF">DSL72_000808</name>
</gene>
<evidence type="ECO:0000256" key="3">
    <source>
        <dbReference type="ARBA" id="ARBA00008000"/>
    </source>
</evidence>
<evidence type="ECO:0000256" key="1">
    <source>
        <dbReference type="ARBA" id="ARBA00001974"/>
    </source>
</evidence>
<dbReference type="FunFam" id="3.90.550.50:FF:000036">
    <property type="entry name" value="Putative glycosyltransferase family 31 protein"/>
    <property type="match status" value="1"/>
</dbReference>
<dbReference type="Pfam" id="PF01565">
    <property type="entry name" value="FAD_binding_4"/>
    <property type="match status" value="1"/>
</dbReference>
<dbReference type="InterPro" id="IPR006094">
    <property type="entry name" value="Oxid_FAD_bind_N"/>
</dbReference>
<dbReference type="GO" id="GO:0071949">
    <property type="term" value="F:FAD binding"/>
    <property type="evidence" value="ECO:0007669"/>
    <property type="project" value="InterPro"/>
</dbReference>
<feature type="region of interest" description="Disordered" evidence="10">
    <location>
        <begin position="41"/>
        <end position="60"/>
    </location>
</feature>
<keyword evidence="6" id="KW-0809">Transit peptide</keyword>
<evidence type="ECO:0000313" key="14">
    <source>
        <dbReference type="Proteomes" id="UP000672032"/>
    </source>
</evidence>
<dbReference type="PANTHER" id="PTHR11748:SF111">
    <property type="entry name" value="D-LACTATE DEHYDROGENASE, MITOCHONDRIAL-RELATED"/>
    <property type="match status" value="1"/>
</dbReference>
<dbReference type="PROSITE" id="PS51387">
    <property type="entry name" value="FAD_PCMH"/>
    <property type="match status" value="1"/>
</dbReference>
<dbReference type="SUPFAM" id="SSF55103">
    <property type="entry name" value="FAD-linked oxidases, C-terminal domain"/>
    <property type="match status" value="1"/>
</dbReference>
<dbReference type="InterPro" id="IPR016164">
    <property type="entry name" value="FAD-linked_Oxase-like_C"/>
</dbReference>
<evidence type="ECO:0000259" key="12">
    <source>
        <dbReference type="PROSITE" id="PS51387"/>
    </source>
</evidence>
<evidence type="ECO:0000256" key="10">
    <source>
        <dbReference type="SAM" id="MobiDB-lite"/>
    </source>
</evidence>
<keyword evidence="8" id="KW-0496">Mitochondrion</keyword>
<dbReference type="InterPro" id="IPR036318">
    <property type="entry name" value="FAD-bd_PCMH-like_sf"/>
</dbReference>
<dbReference type="GO" id="GO:1903457">
    <property type="term" value="P:lactate catabolic process"/>
    <property type="evidence" value="ECO:0007669"/>
    <property type="project" value="TreeGrafter"/>
</dbReference>
<dbReference type="GO" id="GO:0008720">
    <property type="term" value="F:D-lactate dehydrogenase (NAD+) activity"/>
    <property type="evidence" value="ECO:0007669"/>
    <property type="project" value="TreeGrafter"/>
</dbReference>
<keyword evidence="11" id="KW-0812">Transmembrane</keyword>
<dbReference type="EMBL" id="CP063406">
    <property type="protein sequence ID" value="QSZ31245.1"/>
    <property type="molecule type" value="Genomic_DNA"/>
</dbReference>
<dbReference type="InterPro" id="IPR016169">
    <property type="entry name" value="FAD-bd_PCMH_sub2"/>
</dbReference>
<organism evidence="13 14">
    <name type="scientific">Monilinia vaccinii-corymbosi</name>
    <dbReference type="NCBI Taxonomy" id="61207"/>
    <lineage>
        <taxon>Eukaryota</taxon>
        <taxon>Fungi</taxon>
        <taxon>Dikarya</taxon>
        <taxon>Ascomycota</taxon>
        <taxon>Pezizomycotina</taxon>
        <taxon>Leotiomycetes</taxon>
        <taxon>Helotiales</taxon>
        <taxon>Sclerotiniaceae</taxon>
        <taxon>Monilinia</taxon>
    </lineage>
</organism>
<dbReference type="Proteomes" id="UP000672032">
    <property type="component" value="Chromosome 2"/>
</dbReference>
<name>A0A8A3P023_9HELO</name>
<evidence type="ECO:0000313" key="13">
    <source>
        <dbReference type="EMBL" id="QSZ31245.1"/>
    </source>
</evidence>
<keyword evidence="14" id="KW-1185">Reference proteome</keyword>
<evidence type="ECO:0000256" key="9">
    <source>
        <dbReference type="ARBA" id="ARBA00038897"/>
    </source>
</evidence>
<evidence type="ECO:0000256" key="4">
    <source>
        <dbReference type="ARBA" id="ARBA00022630"/>
    </source>
</evidence>
<keyword evidence="11" id="KW-1133">Transmembrane helix</keyword>
<reference evidence="13" key="1">
    <citation type="submission" date="2020-10" db="EMBL/GenBank/DDBJ databases">
        <title>Genome Sequence of Monilinia vaccinii-corymbosi Sheds Light on Mummy Berry Disease Infection of Blueberry and Mating Type.</title>
        <authorList>
            <person name="Yow A.G."/>
            <person name="Zhang Y."/>
            <person name="Bansal K."/>
            <person name="Eacker S.M."/>
            <person name="Sullivan S."/>
            <person name="Liachko I."/>
            <person name="Cubeta M.A."/>
            <person name="Rollins J.A."/>
            <person name="Ashrafi H."/>
        </authorList>
    </citation>
    <scope>NUCLEOTIDE SEQUENCE</scope>
    <source>
        <strain evidence="13">RL-1</strain>
    </source>
</reference>
<evidence type="ECO:0000256" key="5">
    <source>
        <dbReference type="ARBA" id="ARBA00022827"/>
    </source>
</evidence>
<evidence type="ECO:0000256" key="11">
    <source>
        <dbReference type="SAM" id="Phobius"/>
    </source>
</evidence>
<comment type="subcellular location">
    <subcellularLocation>
        <location evidence="2">Mitochondrion</location>
    </subcellularLocation>
</comment>
<dbReference type="GO" id="GO:0004458">
    <property type="term" value="F:D-lactate dehydrogenase (cytochrome) activity"/>
    <property type="evidence" value="ECO:0007669"/>
    <property type="project" value="UniProtKB-EC"/>
</dbReference>